<keyword evidence="2" id="KW-0812">Transmembrane</keyword>
<keyword evidence="2" id="KW-0472">Membrane</keyword>
<sequence>MRRDEFRTEAAHFARRHRVLLGVFAVVLAGTVGWRVFTGPNEVDRMPTDAGADWYAVCEGTAFTRAAAYKGPGPHPVKIFGAPSPGEGAEQDPDKPPAEWDPQRADQVRLVACAEEIDEVGLGEVECPRYVNRFPFDPNGSGPELDGYVSLYETRYKVTLYEARTGDEVDSWEVMGEDRSCPRSASGIMLESGILPSQWKSLLQEHVEKTVD</sequence>
<proteinExistence type="predicted"/>
<feature type="transmembrane region" description="Helical" evidence="2">
    <location>
        <begin position="20"/>
        <end position="37"/>
    </location>
</feature>
<dbReference type="EMBL" id="JADBDZ010000001">
    <property type="protein sequence ID" value="MBE1532451.1"/>
    <property type="molecule type" value="Genomic_DNA"/>
</dbReference>
<comment type="caution">
    <text evidence="3">The sequence shown here is derived from an EMBL/GenBank/DDBJ whole genome shotgun (WGS) entry which is preliminary data.</text>
</comment>
<evidence type="ECO:0000256" key="1">
    <source>
        <dbReference type="SAM" id="MobiDB-lite"/>
    </source>
</evidence>
<organism evidence="3 4">
    <name type="scientific">Actinomadura algeriensis</name>
    <dbReference type="NCBI Taxonomy" id="1679523"/>
    <lineage>
        <taxon>Bacteria</taxon>
        <taxon>Bacillati</taxon>
        <taxon>Actinomycetota</taxon>
        <taxon>Actinomycetes</taxon>
        <taxon>Streptosporangiales</taxon>
        <taxon>Thermomonosporaceae</taxon>
        <taxon>Actinomadura</taxon>
    </lineage>
</organism>
<dbReference type="RefSeq" id="WP_192759138.1">
    <property type="nucleotide sequence ID" value="NZ_JADBDZ010000001.1"/>
</dbReference>
<evidence type="ECO:0000313" key="3">
    <source>
        <dbReference type="EMBL" id="MBE1532451.1"/>
    </source>
</evidence>
<keyword evidence="4" id="KW-1185">Reference proteome</keyword>
<name>A0ABR9JPF5_9ACTN</name>
<protein>
    <submittedName>
        <fullName evidence="3">Uncharacterized protein</fullName>
    </submittedName>
</protein>
<evidence type="ECO:0000256" key="2">
    <source>
        <dbReference type="SAM" id="Phobius"/>
    </source>
</evidence>
<evidence type="ECO:0000313" key="4">
    <source>
        <dbReference type="Proteomes" id="UP000627838"/>
    </source>
</evidence>
<gene>
    <name evidence="3" type="ORF">H4W34_002284</name>
</gene>
<dbReference type="Proteomes" id="UP000627838">
    <property type="component" value="Unassembled WGS sequence"/>
</dbReference>
<accession>A0ABR9JPF5</accession>
<reference evidence="3 4" key="1">
    <citation type="submission" date="2020-10" db="EMBL/GenBank/DDBJ databases">
        <title>Sequencing the genomes of 1000 actinobacteria strains.</title>
        <authorList>
            <person name="Klenk H.-P."/>
        </authorList>
    </citation>
    <scope>NUCLEOTIDE SEQUENCE [LARGE SCALE GENOMIC DNA]</scope>
    <source>
        <strain evidence="3 4">DSM 46744</strain>
    </source>
</reference>
<keyword evidence="2" id="KW-1133">Transmembrane helix</keyword>
<feature type="region of interest" description="Disordered" evidence="1">
    <location>
        <begin position="78"/>
        <end position="102"/>
    </location>
</feature>
<feature type="compositionally biased region" description="Basic and acidic residues" evidence="1">
    <location>
        <begin position="92"/>
        <end position="102"/>
    </location>
</feature>